<dbReference type="AlphaFoldDB" id="A0D6D9"/>
<evidence type="ECO:0000256" key="9">
    <source>
        <dbReference type="ARBA" id="ARBA00023128"/>
    </source>
</evidence>
<feature type="transmembrane region" description="Helical" evidence="12">
    <location>
        <begin position="140"/>
        <end position="159"/>
    </location>
</feature>
<dbReference type="OrthoDB" id="2261329at2759"/>
<dbReference type="GeneID" id="5031772"/>
<evidence type="ECO:0000313" key="14">
    <source>
        <dbReference type="Proteomes" id="UP000000600"/>
    </source>
</evidence>
<name>A0D6D9_PARTE</name>
<keyword evidence="5" id="KW-0999">Mitochondrion inner membrane</keyword>
<evidence type="ECO:0000256" key="1">
    <source>
        <dbReference type="ARBA" id="ARBA00004448"/>
    </source>
</evidence>
<dbReference type="eggNOG" id="KOG1652">
    <property type="taxonomic scope" value="Eukaryota"/>
</dbReference>
<evidence type="ECO:0000256" key="5">
    <source>
        <dbReference type="ARBA" id="ARBA00022792"/>
    </source>
</evidence>
<evidence type="ECO:0000256" key="4">
    <source>
        <dbReference type="ARBA" id="ARBA00022692"/>
    </source>
</evidence>
<dbReference type="GO" id="GO:0030150">
    <property type="term" value="P:protein import into mitochondrial matrix"/>
    <property type="evidence" value="ECO:0000318"/>
    <property type="project" value="GO_Central"/>
</dbReference>
<keyword evidence="11" id="KW-0175">Coiled coil</keyword>
<keyword evidence="7 12" id="KW-1133">Transmembrane helix</keyword>
<keyword evidence="6" id="KW-0653">Protein transport</keyword>
<keyword evidence="10 12" id="KW-0472">Membrane</keyword>
<evidence type="ECO:0000313" key="13">
    <source>
        <dbReference type="EMBL" id="CAK78606.1"/>
    </source>
</evidence>
<evidence type="ECO:0000256" key="8">
    <source>
        <dbReference type="ARBA" id="ARBA00023010"/>
    </source>
</evidence>
<dbReference type="Pfam" id="PF02466">
    <property type="entry name" value="Tim17"/>
    <property type="match status" value="1"/>
</dbReference>
<evidence type="ECO:0000256" key="3">
    <source>
        <dbReference type="ARBA" id="ARBA00022448"/>
    </source>
</evidence>
<dbReference type="GO" id="GO:0005744">
    <property type="term" value="C:TIM23 mitochondrial import inner membrane translocase complex"/>
    <property type="evidence" value="ECO:0000318"/>
    <property type="project" value="GO_Central"/>
</dbReference>
<keyword evidence="8" id="KW-0811">Translocation</keyword>
<dbReference type="HOGENOM" id="CLU_087811_0_1_1"/>
<gene>
    <name evidence="13" type="ORF">GSPATT00001647001</name>
</gene>
<dbReference type="STRING" id="5888.A0D6D9"/>
<accession>A0D6D9</accession>
<evidence type="ECO:0000256" key="2">
    <source>
        <dbReference type="ARBA" id="ARBA00008444"/>
    </source>
</evidence>
<dbReference type="KEGG" id="ptm:GSPATT00001647001"/>
<proteinExistence type="inferred from homology"/>
<keyword evidence="4 12" id="KW-0812">Transmembrane</keyword>
<dbReference type="EMBL" id="CT868318">
    <property type="protein sequence ID" value="CAK78606.1"/>
    <property type="molecule type" value="Genomic_DNA"/>
</dbReference>
<dbReference type="OMA" id="FRIVEDC"/>
<dbReference type="PANTHER" id="PTHR10485:SF0">
    <property type="entry name" value="AT05822P-RELATED"/>
    <property type="match status" value="1"/>
</dbReference>
<dbReference type="Proteomes" id="UP000000600">
    <property type="component" value="Unassembled WGS sequence"/>
</dbReference>
<evidence type="ECO:0000256" key="12">
    <source>
        <dbReference type="SAM" id="Phobius"/>
    </source>
</evidence>
<dbReference type="RefSeq" id="XP_001446003.1">
    <property type="nucleotide sequence ID" value="XM_001445966.2"/>
</dbReference>
<feature type="transmembrane region" description="Helical" evidence="12">
    <location>
        <begin position="44"/>
        <end position="61"/>
    </location>
</feature>
<protein>
    <submittedName>
        <fullName evidence="13">Uncharacterized protein</fullName>
    </submittedName>
</protein>
<feature type="coiled-coil region" evidence="11">
    <location>
        <begin position="153"/>
        <end position="191"/>
    </location>
</feature>
<keyword evidence="3" id="KW-0813">Transport</keyword>
<dbReference type="InParanoid" id="A0D6D9"/>
<keyword evidence="14" id="KW-1185">Reference proteome</keyword>
<comment type="subcellular location">
    <subcellularLocation>
        <location evidence="1">Mitochondrion inner membrane</location>
        <topology evidence="1">Multi-pass membrane protein</topology>
    </subcellularLocation>
</comment>
<organism evidence="13 14">
    <name type="scientific">Paramecium tetraurelia</name>
    <dbReference type="NCBI Taxonomy" id="5888"/>
    <lineage>
        <taxon>Eukaryota</taxon>
        <taxon>Sar</taxon>
        <taxon>Alveolata</taxon>
        <taxon>Ciliophora</taxon>
        <taxon>Intramacronucleata</taxon>
        <taxon>Oligohymenophorea</taxon>
        <taxon>Peniculida</taxon>
        <taxon>Parameciidae</taxon>
        <taxon>Paramecium</taxon>
    </lineage>
</organism>
<reference evidence="13 14" key="1">
    <citation type="journal article" date="2006" name="Nature">
        <title>Global trends of whole-genome duplications revealed by the ciliate Paramecium tetraurelia.</title>
        <authorList>
            <consortium name="Genoscope"/>
            <person name="Aury J.-M."/>
            <person name="Jaillon O."/>
            <person name="Duret L."/>
            <person name="Noel B."/>
            <person name="Jubin C."/>
            <person name="Porcel B.M."/>
            <person name="Segurens B."/>
            <person name="Daubin V."/>
            <person name="Anthouard V."/>
            <person name="Aiach N."/>
            <person name="Arnaiz O."/>
            <person name="Billaut A."/>
            <person name="Beisson J."/>
            <person name="Blanc I."/>
            <person name="Bouhouche K."/>
            <person name="Camara F."/>
            <person name="Duharcourt S."/>
            <person name="Guigo R."/>
            <person name="Gogendeau D."/>
            <person name="Katinka M."/>
            <person name="Keller A.-M."/>
            <person name="Kissmehl R."/>
            <person name="Klotz C."/>
            <person name="Koll F."/>
            <person name="Le Moue A."/>
            <person name="Lepere C."/>
            <person name="Malinsky S."/>
            <person name="Nowacki M."/>
            <person name="Nowak J.K."/>
            <person name="Plattner H."/>
            <person name="Poulain J."/>
            <person name="Ruiz F."/>
            <person name="Serrano V."/>
            <person name="Zagulski M."/>
            <person name="Dessen P."/>
            <person name="Betermier M."/>
            <person name="Weissenbach J."/>
            <person name="Scarpelli C."/>
            <person name="Schachter V."/>
            <person name="Sperling L."/>
            <person name="Meyer E."/>
            <person name="Cohen J."/>
            <person name="Wincker P."/>
        </authorList>
    </citation>
    <scope>NUCLEOTIDE SEQUENCE [LARGE SCALE GENOMIC DNA]</scope>
    <source>
        <strain evidence="13 14">Stock d4-2</strain>
    </source>
</reference>
<keyword evidence="9" id="KW-0496">Mitochondrion</keyword>
<feature type="transmembrane region" description="Helical" evidence="12">
    <location>
        <begin position="114"/>
        <end position="134"/>
    </location>
</feature>
<dbReference type="PANTHER" id="PTHR10485">
    <property type="entry name" value="MITOCHONDRIAL IMPORT INNER MEMBRANE TRANSLOCASE SUBUNIT TIM-17"/>
    <property type="match status" value="1"/>
</dbReference>
<evidence type="ECO:0000256" key="7">
    <source>
        <dbReference type="ARBA" id="ARBA00022989"/>
    </source>
</evidence>
<evidence type="ECO:0000256" key="11">
    <source>
        <dbReference type="SAM" id="Coils"/>
    </source>
</evidence>
<comment type="similarity">
    <text evidence="2">Belongs to the Tim17/Tim22/Tim23 family.</text>
</comment>
<dbReference type="FunCoup" id="A0D6D9">
    <property type="interactions" value="474"/>
</dbReference>
<evidence type="ECO:0000256" key="10">
    <source>
        <dbReference type="ARBA" id="ARBA00023136"/>
    </source>
</evidence>
<evidence type="ECO:0000256" key="6">
    <source>
        <dbReference type="ARBA" id="ARBA00022927"/>
    </source>
</evidence>
<sequence length="203" mass="23213">MIDIKLIIFHLELSRCISLNQQIFTRIKMAMREQPCPYRIIDDFGGAFSMGCFAGCIFYFLKGMSFAPKKERFFGGIQLLKRRAPILGGSFALWGGLFSITDCTLMHLRNQQDFINPIVAGAFTGGFLAIRAGTRIAVRNAIFGGIILGFIQLAEVGMLKMQMREEMKRMQQQQQQQMAEMQEMMEMQTNKANKKQQPKVEKY</sequence>